<evidence type="ECO:0000256" key="6">
    <source>
        <dbReference type="ARBA" id="ARBA00022741"/>
    </source>
</evidence>
<dbReference type="Proteomes" id="UP000185062">
    <property type="component" value="Unassembled WGS sequence"/>
</dbReference>
<keyword evidence="8" id="KW-0067">ATP-binding</keyword>
<comment type="function">
    <text evidence="10">Catalyzes the transfer of pyrophosphate from adenosine triphosphate (ATP) to 6-hydroxymethyl-7,8-dihydropterin, an enzymatic step in folate biosynthesis pathway.</text>
</comment>
<evidence type="ECO:0000256" key="4">
    <source>
        <dbReference type="ARBA" id="ARBA00016218"/>
    </source>
</evidence>
<evidence type="ECO:0000256" key="12">
    <source>
        <dbReference type="ARBA" id="ARBA00033413"/>
    </source>
</evidence>
<evidence type="ECO:0000256" key="3">
    <source>
        <dbReference type="ARBA" id="ARBA00013253"/>
    </source>
</evidence>
<dbReference type="GO" id="GO:0016301">
    <property type="term" value="F:kinase activity"/>
    <property type="evidence" value="ECO:0007669"/>
    <property type="project" value="UniProtKB-KW"/>
</dbReference>
<keyword evidence="6" id="KW-0547">Nucleotide-binding</keyword>
<dbReference type="UniPathway" id="UPA00077">
    <property type="reaction ID" value="UER00155"/>
</dbReference>
<dbReference type="STRING" id="44575.SAMN05216419_10776"/>
<comment type="similarity">
    <text evidence="2">Belongs to the HPPK family.</text>
</comment>
<dbReference type="SUPFAM" id="SSF55083">
    <property type="entry name" value="6-hydroxymethyl-7,8-dihydropterin pyrophosphokinase, HPPK"/>
    <property type="match status" value="1"/>
</dbReference>
<organism evidence="14 15">
    <name type="scientific">Nitrosomonas cryotolerans ATCC 49181</name>
    <dbReference type="NCBI Taxonomy" id="1131553"/>
    <lineage>
        <taxon>Bacteria</taxon>
        <taxon>Pseudomonadati</taxon>
        <taxon>Pseudomonadota</taxon>
        <taxon>Betaproteobacteria</taxon>
        <taxon>Nitrosomonadales</taxon>
        <taxon>Nitrosomonadaceae</taxon>
        <taxon>Nitrosomonas</taxon>
    </lineage>
</organism>
<accession>A0A1N6HAB9</accession>
<comment type="pathway">
    <text evidence="1">Cofactor biosynthesis; tetrahydrofolate biosynthesis; 2-amino-4-hydroxy-6-hydroxymethyl-7,8-dihydropteridine diphosphate from 7,8-dihydroneopterin triphosphate: step 4/4.</text>
</comment>
<evidence type="ECO:0000256" key="7">
    <source>
        <dbReference type="ARBA" id="ARBA00022777"/>
    </source>
</evidence>
<evidence type="ECO:0000256" key="2">
    <source>
        <dbReference type="ARBA" id="ARBA00005810"/>
    </source>
</evidence>
<dbReference type="PANTHER" id="PTHR43071">
    <property type="entry name" value="2-AMINO-4-HYDROXY-6-HYDROXYMETHYLDIHYDROPTERIDINE PYROPHOSPHOKINASE"/>
    <property type="match status" value="1"/>
</dbReference>
<keyword evidence="7 14" id="KW-0418">Kinase</keyword>
<dbReference type="EMBL" id="FSRO01000001">
    <property type="protein sequence ID" value="SIO16617.1"/>
    <property type="molecule type" value="Genomic_DNA"/>
</dbReference>
<evidence type="ECO:0000256" key="11">
    <source>
        <dbReference type="ARBA" id="ARBA00029766"/>
    </source>
</evidence>
<dbReference type="GO" id="GO:0005524">
    <property type="term" value="F:ATP binding"/>
    <property type="evidence" value="ECO:0007669"/>
    <property type="project" value="UniProtKB-KW"/>
</dbReference>
<evidence type="ECO:0000313" key="15">
    <source>
        <dbReference type="Proteomes" id="UP000185062"/>
    </source>
</evidence>
<keyword evidence="9" id="KW-0289">Folate biosynthesis</keyword>
<dbReference type="EC" id="2.7.6.3" evidence="3"/>
<protein>
    <recommendedName>
        <fullName evidence="4">2-amino-4-hydroxy-6-hydroxymethyldihydropteridine pyrophosphokinase</fullName>
        <ecNumber evidence="3">2.7.6.3</ecNumber>
    </recommendedName>
    <alternativeName>
        <fullName evidence="11">6-hydroxymethyl-7,8-dihydropterin pyrophosphokinase</fullName>
    </alternativeName>
    <alternativeName>
        <fullName evidence="12">7,8-dihydro-6-hydroxymethylpterin-pyrophosphokinase</fullName>
    </alternativeName>
</protein>
<dbReference type="Gene3D" id="3.30.70.560">
    <property type="entry name" value="7,8-Dihydro-6-hydroxymethylpterin-pyrophosphokinase HPPK"/>
    <property type="match status" value="1"/>
</dbReference>
<dbReference type="GO" id="GO:0046656">
    <property type="term" value="P:folic acid biosynthetic process"/>
    <property type="evidence" value="ECO:0007669"/>
    <property type="project" value="UniProtKB-KW"/>
</dbReference>
<name>A0A1N6HAB9_9PROT</name>
<dbReference type="InterPro" id="IPR000550">
    <property type="entry name" value="Hppk"/>
</dbReference>
<keyword evidence="5" id="KW-0808">Transferase</keyword>
<dbReference type="InterPro" id="IPR035907">
    <property type="entry name" value="Hppk_sf"/>
</dbReference>
<evidence type="ECO:0000259" key="13">
    <source>
        <dbReference type="PROSITE" id="PS00794"/>
    </source>
</evidence>
<evidence type="ECO:0000256" key="9">
    <source>
        <dbReference type="ARBA" id="ARBA00022909"/>
    </source>
</evidence>
<evidence type="ECO:0000256" key="10">
    <source>
        <dbReference type="ARBA" id="ARBA00029409"/>
    </source>
</evidence>
<dbReference type="GO" id="GO:0046654">
    <property type="term" value="P:tetrahydrofolate biosynthetic process"/>
    <property type="evidence" value="ECO:0007669"/>
    <property type="project" value="UniProtKB-UniPathway"/>
</dbReference>
<dbReference type="RefSeq" id="WP_028462488.1">
    <property type="nucleotide sequence ID" value="NZ_FSRO01000001.1"/>
</dbReference>
<dbReference type="NCBIfam" id="TIGR01498">
    <property type="entry name" value="folK"/>
    <property type="match status" value="1"/>
</dbReference>
<dbReference type="PROSITE" id="PS00794">
    <property type="entry name" value="HPPK"/>
    <property type="match status" value="1"/>
</dbReference>
<evidence type="ECO:0000256" key="1">
    <source>
        <dbReference type="ARBA" id="ARBA00005051"/>
    </source>
</evidence>
<dbReference type="GO" id="GO:0003848">
    <property type="term" value="F:2-amino-4-hydroxy-6-hydroxymethyldihydropteridine diphosphokinase activity"/>
    <property type="evidence" value="ECO:0007669"/>
    <property type="project" value="UniProtKB-EC"/>
</dbReference>
<evidence type="ECO:0000313" key="14">
    <source>
        <dbReference type="EMBL" id="SIO16617.1"/>
    </source>
</evidence>
<gene>
    <name evidence="14" type="ORF">SAMN02743940_1093</name>
</gene>
<dbReference type="PANTHER" id="PTHR43071:SF1">
    <property type="entry name" value="2-AMINO-4-HYDROXY-6-HYDROXYMETHYLDIHYDROPTERIDINE PYROPHOSPHOKINASE"/>
    <property type="match status" value="1"/>
</dbReference>
<dbReference type="Pfam" id="PF01288">
    <property type="entry name" value="HPPK"/>
    <property type="match status" value="1"/>
</dbReference>
<evidence type="ECO:0000256" key="5">
    <source>
        <dbReference type="ARBA" id="ARBA00022679"/>
    </source>
</evidence>
<dbReference type="AlphaFoldDB" id="A0A1N6HAB9"/>
<dbReference type="CDD" id="cd00483">
    <property type="entry name" value="HPPK"/>
    <property type="match status" value="1"/>
</dbReference>
<feature type="domain" description="7,8-dihydro-6-hydroxymethylpterin-pyrophosphokinase" evidence="13">
    <location>
        <begin position="86"/>
        <end position="97"/>
    </location>
</feature>
<keyword evidence="15" id="KW-1185">Reference proteome</keyword>
<reference evidence="14 15" key="1">
    <citation type="submission" date="2016-12" db="EMBL/GenBank/DDBJ databases">
        <authorList>
            <person name="Song W.-J."/>
            <person name="Kurnit D.M."/>
        </authorList>
    </citation>
    <scope>NUCLEOTIDE SEQUENCE [LARGE SCALE GENOMIC DNA]</scope>
    <source>
        <strain evidence="14 15">ATCC 49181</strain>
    </source>
</reference>
<sequence length="124" mass="14333">MNDCILSIGSNINPEENIRKTLIFLKQKVNVIDTSSWVKTTPIGITDQADFINGAVRIRTAISQQALTQYLKNLEDRLGRDRSLPKFGPRVIDLDIVVWNNKIIDNDYYTRDFIKNSVHEVWQK</sequence>
<evidence type="ECO:0000256" key="8">
    <source>
        <dbReference type="ARBA" id="ARBA00022840"/>
    </source>
</evidence>
<proteinExistence type="inferred from homology"/>